<dbReference type="Proteomes" id="UP001368270">
    <property type="component" value="Unassembled WGS sequence"/>
</dbReference>
<dbReference type="InterPro" id="IPR050775">
    <property type="entry name" value="FAD-binding_Monooxygenases"/>
</dbReference>
<keyword evidence="4 5" id="KW-0560">Oxidoreductase</keyword>
<organism evidence="5 6">
    <name type="scientific">Cognatishimia coralii</name>
    <dbReference type="NCBI Taxonomy" id="3083254"/>
    <lineage>
        <taxon>Bacteria</taxon>
        <taxon>Pseudomonadati</taxon>
        <taxon>Pseudomonadota</taxon>
        <taxon>Alphaproteobacteria</taxon>
        <taxon>Rhodobacterales</taxon>
        <taxon>Paracoccaceae</taxon>
        <taxon>Cognatishimia</taxon>
    </lineage>
</organism>
<dbReference type="RefSeq" id="WP_274576817.1">
    <property type="nucleotide sequence ID" value="NZ_JBBGAZ010000012.1"/>
</dbReference>
<evidence type="ECO:0000256" key="4">
    <source>
        <dbReference type="ARBA" id="ARBA00023002"/>
    </source>
</evidence>
<keyword evidence="6" id="KW-1185">Reference proteome</keyword>
<evidence type="ECO:0000256" key="1">
    <source>
        <dbReference type="ARBA" id="ARBA00022630"/>
    </source>
</evidence>
<evidence type="ECO:0000313" key="6">
    <source>
        <dbReference type="Proteomes" id="UP001368270"/>
    </source>
</evidence>
<dbReference type="InterPro" id="IPR020946">
    <property type="entry name" value="Flavin_mOase-like"/>
</dbReference>
<gene>
    <name evidence="5" type="ORF">WG622_16035</name>
</gene>
<evidence type="ECO:0000256" key="2">
    <source>
        <dbReference type="ARBA" id="ARBA00022827"/>
    </source>
</evidence>
<dbReference type="EC" id="1.14.13.-" evidence="5"/>
<evidence type="ECO:0000256" key="3">
    <source>
        <dbReference type="ARBA" id="ARBA00022857"/>
    </source>
</evidence>
<dbReference type="SUPFAM" id="SSF51905">
    <property type="entry name" value="FAD/NAD(P)-binding domain"/>
    <property type="match status" value="2"/>
</dbReference>
<dbReference type="EMBL" id="JBBGAZ010000012">
    <property type="protein sequence ID" value="MEJ5219768.1"/>
    <property type="molecule type" value="Genomic_DNA"/>
</dbReference>
<dbReference type="InterPro" id="IPR036188">
    <property type="entry name" value="FAD/NAD-bd_sf"/>
</dbReference>
<protein>
    <submittedName>
        <fullName evidence="5">NAD(P)/FAD-dependent oxidoreductase</fullName>
        <ecNumber evidence="5">1.14.13.-</ecNumber>
    </submittedName>
</protein>
<dbReference type="PANTHER" id="PTHR43098:SF5">
    <property type="entry name" value="DUAL-FUNCTIONAL MONOOXYGENASE_METHYLTRANSFERASE PSOF"/>
    <property type="match status" value="1"/>
</dbReference>
<dbReference type="PANTHER" id="PTHR43098">
    <property type="entry name" value="L-ORNITHINE N(5)-MONOOXYGENASE-RELATED"/>
    <property type="match status" value="1"/>
</dbReference>
<evidence type="ECO:0000313" key="5">
    <source>
        <dbReference type="EMBL" id="MEJ5219768.1"/>
    </source>
</evidence>
<keyword evidence="3" id="KW-0521">NADP</keyword>
<proteinExistence type="predicted"/>
<dbReference type="GO" id="GO:0016491">
    <property type="term" value="F:oxidoreductase activity"/>
    <property type="evidence" value="ECO:0007669"/>
    <property type="project" value="UniProtKB-KW"/>
</dbReference>
<dbReference type="Pfam" id="PF00743">
    <property type="entry name" value="FMO-like"/>
    <property type="match status" value="1"/>
</dbReference>
<keyword evidence="1" id="KW-0285">Flavoprotein</keyword>
<dbReference type="Gene3D" id="3.50.50.60">
    <property type="entry name" value="FAD/NAD(P)-binding domain"/>
    <property type="match status" value="3"/>
</dbReference>
<comment type="caution">
    <text evidence="5">The sequence shown here is derived from an EMBL/GenBank/DDBJ whole genome shotgun (WGS) entry which is preliminary data.</text>
</comment>
<accession>A0ABU8QK25</accession>
<name>A0ABU8QK25_9RHOB</name>
<keyword evidence="2" id="KW-0274">FAD</keyword>
<reference evidence="5 6" key="1">
    <citation type="submission" date="2024-03" db="EMBL/GenBank/DDBJ databases">
        <title>Cognatishimia coralii sp. nov., a marine bacterium isolated from coral surrounding seawater.</title>
        <authorList>
            <person name="Liu X."/>
            <person name="Liu S."/>
            <person name="Sun H."/>
            <person name="Zhang Y."/>
        </authorList>
    </citation>
    <scope>NUCLEOTIDE SEQUENCE [LARGE SCALE GENOMIC DNA]</scope>
    <source>
        <strain evidence="5 6">D5M38</strain>
    </source>
</reference>
<sequence length="559" mass="62847">MNVISPRMGKSGADFDAIVVGAGFGGMYTIYKLRDELGLSVQAYENASDVGGTWFWNRYPGALSDTESFAYRYSFDKEGLKNAKWKTRYLTQPEIFGYLQDFATRYDIRRSYQFNTKVTAANFDEAAGLWRVTTDRGQQVTAKYLITGLGLLSATNTPPFKGIDKFKGDIFHTGNWPEGIDLSNKRVGVIGTGSTGVQLIIALAPVVKHLTVLQRSAQYVVPIGNWPEDEARINEYKVRYDEIWEQVKNSVVAFGFEESTVPFHSVSPAEQQQIFENIWNKGGGFRFMFETFSDIATDRDANNAAADFIKRKIAKIVKDPETAKKLMPNDLYAKRPLCAVNYYDVYNRYNVTLKDVKSDPIAEFTERGVRLESGDMSELDVVVFATGFDAVDGHYTRMNLTGREGVSIKEKWSDGPLGYLGMMEAGFPNFFMILGPNGPFTNLPPAIETQVEWFSDAIKMMEENGHATMEPKQAAANEWVETCRDIADMTLFPQAESWIFGANIPGKKNAVMFYLGGIGNYRTALQSVVNDGYSTMMFDRFNVRQDGPAHWRRLSTSLK</sequence>